<evidence type="ECO:0000256" key="13">
    <source>
        <dbReference type="ARBA" id="ARBA00059320"/>
    </source>
</evidence>
<dbReference type="Proteomes" id="UP000774326">
    <property type="component" value="Unassembled WGS sequence"/>
</dbReference>
<comment type="caution">
    <text evidence="15">The sequence shown here is derived from an EMBL/GenBank/DDBJ whole genome shotgun (WGS) entry which is preliminary data.</text>
</comment>
<dbReference type="InterPro" id="IPR001709">
    <property type="entry name" value="Flavoprot_Pyr_Nucl_cyt_Rdtase"/>
</dbReference>
<evidence type="ECO:0000256" key="9">
    <source>
        <dbReference type="ARBA" id="ARBA00022857"/>
    </source>
</evidence>
<keyword evidence="5" id="KW-0813">Transport</keyword>
<dbReference type="GO" id="GO:0010181">
    <property type="term" value="F:FMN binding"/>
    <property type="evidence" value="ECO:0007669"/>
    <property type="project" value="TreeGrafter"/>
</dbReference>
<evidence type="ECO:0000256" key="1">
    <source>
        <dbReference type="ARBA" id="ARBA00001917"/>
    </source>
</evidence>
<evidence type="ECO:0000256" key="10">
    <source>
        <dbReference type="ARBA" id="ARBA00022982"/>
    </source>
</evidence>
<dbReference type="PRINTS" id="PR00371">
    <property type="entry name" value="FPNCR"/>
</dbReference>
<keyword evidence="6" id="KW-0285">Flavoprotein</keyword>
<keyword evidence="8" id="KW-0274">FAD</keyword>
<dbReference type="EMBL" id="JAEUBG010005651">
    <property type="protein sequence ID" value="KAH3673416.1"/>
    <property type="molecule type" value="Genomic_DNA"/>
</dbReference>
<dbReference type="SUPFAM" id="SSF52922">
    <property type="entry name" value="TK C-terminal domain-like"/>
    <property type="match status" value="1"/>
</dbReference>
<dbReference type="CDD" id="cd06207">
    <property type="entry name" value="CyPoR_like"/>
    <property type="match status" value="1"/>
</dbReference>
<evidence type="ECO:0000256" key="3">
    <source>
        <dbReference type="ARBA" id="ARBA00004774"/>
    </source>
</evidence>
<dbReference type="InterPro" id="IPR039261">
    <property type="entry name" value="FNR_nucleotide-bd"/>
</dbReference>
<dbReference type="OrthoDB" id="1856718at2759"/>
<dbReference type="GO" id="GO:0005829">
    <property type="term" value="C:cytosol"/>
    <property type="evidence" value="ECO:0007669"/>
    <property type="project" value="TreeGrafter"/>
</dbReference>
<organism evidence="15 16">
    <name type="scientific">Wickerhamomyces pijperi</name>
    <name type="common">Yeast</name>
    <name type="synonym">Pichia pijperi</name>
    <dbReference type="NCBI Taxonomy" id="599730"/>
    <lineage>
        <taxon>Eukaryota</taxon>
        <taxon>Fungi</taxon>
        <taxon>Dikarya</taxon>
        <taxon>Ascomycota</taxon>
        <taxon>Saccharomycotina</taxon>
        <taxon>Saccharomycetes</taxon>
        <taxon>Phaffomycetales</taxon>
        <taxon>Wickerhamomycetaceae</taxon>
        <taxon>Wickerhamomyces</taxon>
    </lineage>
</organism>
<gene>
    <name evidence="15" type="ORF">WICPIJ_009804</name>
</gene>
<keyword evidence="16" id="KW-1185">Reference proteome</keyword>
<keyword evidence="7" id="KW-0288">FMN</keyword>
<dbReference type="PROSITE" id="PS51384">
    <property type="entry name" value="FAD_FR"/>
    <property type="match status" value="1"/>
</dbReference>
<dbReference type="GO" id="GO:0004783">
    <property type="term" value="F:sulfite reductase (NADPH) activity"/>
    <property type="evidence" value="ECO:0007669"/>
    <property type="project" value="UniProtKB-EC"/>
</dbReference>
<dbReference type="PANTHER" id="PTHR19384">
    <property type="entry name" value="NITRIC OXIDE SYNTHASE-RELATED"/>
    <property type="match status" value="1"/>
</dbReference>
<dbReference type="Gene3D" id="1.20.990.10">
    <property type="entry name" value="NADPH-cytochrome p450 Reductase, Chain A, domain 3"/>
    <property type="match status" value="1"/>
</dbReference>
<evidence type="ECO:0000259" key="14">
    <source>
        <dbReference type="PROSITE" id="PS51384"/>
    </source>
</evidence>
<feature type="domain" description="FAD-binding FR-type" evidence="14">
    <location>
        <begin position="666"/>
        <end position="904"/>
    </location>
</feature>
<dbReference type="InterPro" id="IPR003097">
    <property type="entry name" value="CysJ-like_FAD-binding"/>
</dbReference>
<dbReference type="InterPro" id="IPR017938">
    <property type="entry name" value="Riboflavin_synthase-like_b-brl"/>
</dbReference>
<name>A0A9P8TCN3_WICPI</name>
<dbReference type="FunFam" id="3.40.50.80:FF:000011">
    <property type="entry name" value="Sulfite reductase flavoprotein component"/>
    <property type="match status" value="1"/>
</dbReference>
<keyword evidence="9" id="KW-0521">NADP</keyword>
<comment type="pathway">
    <text evidence="3">Sulfur metabolism; hydrogen sulfide biosynthesis; hydrogen sulfide from sulfite (NADPH route): step 1/1.</text>
</comment>
<protein>
    <recommendedName>
        <fullName evidence="4">assimilatory sulfite reductase (NADPH)</fullName>
        <ecNumber evidence="4">1.8.1.2</ecNumber>
    </recommendedName>
</protein>
<keyword evidence="11" id="KW-0560">Oxidoreductase</keyword>
<comment type="cofactor">
    <cofactor evidence="2">
        <name>FAD</name>
        <dbReference type="ChEBI" id="CHEBI:57692"/>
    </cofactor>
</comment>
<dbReference type="Gene3D" id="3.40.920.10">
    <property type="entry name" value="Pyruvate-ferredoxin oxidoreductase, PFOR, domain III"/>
    <property type="match status" value="1"/>
</dbReference>
<dbReference type="Gene3D" id="3.40.50.920">
    <property type="match status" value="1"/>
</dbReference>
<dbReference type="InterPro" id="IPR009014">
    <property type="entry name" value="Transketo_C/PFOR_II"/>
</dbReference>
<evidence type="ECO:0000256" key="11">
    <source>
        <dbReference type="ARBA" id="ARBA00023002"/>
    </source>
</evidence>
<dbReference type="SUPFAM" id="SSF52343">
    <property type="entry name" value="Ferredoxin reductase-like, C-terminal NADP-linked domain"/>
    <property type="match status" value="1"/>
</dbReference>
<dbReference type="AlphaFoldDB" id="A0A9P8TCN3"/>
<dbReference type="SUPFAM" id="SSF53323">
    <property type="entry name" value="Pyruvate-ferredoxin oxidoreductase, PFOR, domain III"/>
    <property type="match status" value="1"/>
</dbReference>
<evidence type="ECO:0000256" key="8">
    <source>
        <dbReference type="ARBA" id="ARBA00022827"/>
    </source>
</evidence>
<dbReference type="InterPro" id="IPR017927">
    <property type="entry name" value="FAD-bd_FR_type"/>
</dbReference>
<dbReference type="FunFam" id="1.20.990.10:FF:000010">
    <property type="entry name" value="Sulfite reductase [NADPH] flavoprotein component"/>
    <property type="match status" value="1"/>
</dbReference>
<dbReference type="Gene3D" id="3.40.50.80">
    <property type="entry name" value="Nucleotide-binding domain of ferredoxin-NADP reductase (FNR) module"/>
    <property type="match status" value="1"/>
</dbReference>
<accession>A0A9P8TCN3</accession>
<dbReference type="Gene3D" id="2.40.30.10">
    <property type="entry name" value="Translation factors"/>
    <property type="match status" value="1"/>
</dbReference>
<dbReference type="EC" id="1.8.1.2" evidence="4"/>
<reference evidence="15" key="2">
    <citation type="submission" date="2021-01" db="EMBL/GenBank/DDBJ databases">
        <authorList>
            <person name="Schikora-Tamarit M.A."/>
        </authorList>
    </citation>
    <scope>NUCLEOTIDE SEQUENCE</scope>
    <source>
        <strain evidence="15">CBS2887</strain>
    </source>
</reference>
<dbReference type="GO" id="GO:0050660">
    <property type="term" value="F:flavin adenine dinucleotide binding"/>
    <property type="evidence" value="ECO:0007669"/>
    <property type="project" value="TreeGrafter"/>
</dbReference>
<evidence type="ECO:0000256" key="7">
    <source>
        <dbReference type="ARBA" id="ARBA00022643"/>
    </source>
</evidence>
<dbReference type="Gene3D" id="3.40.50.970">
    <property type="match status" value="1"/>
</dbReference>
<keyword evidence="10" id="KW-0249">Electron transport</keyword>
<comment type="catalytic activity">
    <reaction evidence="12">
        <text>hydrogen sulfide + 3 NADP(+) + 3 H2O = sulfite + 3 NADPH + 4 H(+)</text>
        <dbReference type="Rhea" id="RHEA:13801"/>
        <dbReference type="ChEBI" id="CHEBI:15377"/>
        <dbReference type="ChEBI" id="CHEBI:15378"/>
        <dbReference type="ChEBI" id="CHEBI:17359"/>
        <dbReference type="ChEBI" id="CHEBI:29919"/>
        <dbReference type="ChEBI" id="CHEBI:57783"/>
        <dbReference type="ChEBI" id="CHEBI:58349"/>
        <dbReference type="EC" id="1.8.1.2"/>
    </reaction>
</comment>
<evidence type="ECO:0000256" key="5">
    <source>
        <dbReference type="ARBA" id="ARBA00022448"/>
    </source>
</evidence>
<dbReference type="PANTHER" id="PTHR19384:SF109">
    <property type="entry name" value="SULFITE REDUCTASE [NADPH] FLAVOPROTEIN COMPONENT"/>
    <property type="match status" value="1"/>
</dbReference>
<evidence type="ECO:0000313" key="15">
    <source>
        <dbReference type="EMBL" id="KAH3673416.1"/>
    </source>
</evidence>
<evidence type="ECO:0000256" key="4">
    <source>
        <dbReference type="ARBA" id="ARBA00012604"/>
    </source>
</evidence>
<reference evidence="15" key="1">
    <citation type="journal article" date="2021" name="Open Biol.">
        <title>Shared evolutionary footprints suggest mitochondrial oxidative damage underlies multiple complex I losses in fungi.</title>
        <authorList>
            <person name="Schikora-Tamarit M.A."/>
            <person name="Marcet-Houben M."/>
            <person name="Nosek J."/>
            <person name="Gabaldon T."/>
        </authorList>
    </citation>
    <scope>NUCLEOTIDE SEQUENCE</scope>
    <source>
        <strain evidence="15">CBS2887</strain>
    </source>
</reference>
<dbReference type="Pfam" id="PF00667">
    <property type="entry name" value="FAD_binding_1"/>
    <property type="match status" value="1"/>
</dbReference>
<comment type="cofactor">
    <cofactor evidence="1">
        <name>FMN</name>
        <dbReference type="ChEBI" id="CHEBI:58210"/>
    </cofactor>
</comment>
<evidence type="ECO:0000313" key="16">
    <source>
        <dbReference type="Proteomes" id="UP000774326"/>
    </source>
</evidence>
<evidence type="ECO:0000256" key="2">
    <source>
        <dbReference type="ARBA" id="ARBA00001974"/>
    </source>
</evidence>
<dbReference type="InterPro" id="IPR023173">
    <property type="entry name" value="NADPH_Cyt_P450_Rdtase_alpha"/>
</dbReference>
<comment type="function">
    <text evidence="13">This enzyme catalyzes the 6-electron reduction of sulfite to sulfide. This is one of several activities required for the biosynthesis of L-cysteine from sulfate.</text>
</comment>
<dbReference type="InterPro" id="IPR002869">
    <property type="entry name" value="Pyrv_flavodox_OxRed_cen"/>
</dbReference>
<evidence type="ECO:0000256" key="6">
    <source>
        <dbReference type="ARBA" id="ARBA00022630"/>
    </source>
</evidence>
<evidence type="ECO:0000256" key="12">
    <source>
        <dbReference type="ARBA" id="ARBA00052219"/>
    </source>
</evidence>
<dbReference type="InterPro" id="IPR001433">
    <property type="entry name" value="OxRdtase_FAD/NAD-bd"/>
</dbReference>
<proteinExistence type="predicted"/>
<dbReference type="SUPFAM" id="SSF63380">
    <property type="entry name" value="Riboflavin synthase domain-like"/>
    <property type="match status" value="1"/>
</dbReference>
<dbReference type="Pfam" id="PF00175">
    <property type="entry name" value="NAD_binding_1"/>
    <property type="match status" value="1"/>
</dbReference>
<sequence length="1061" mass="117482">MTSSPQPGSPSQSSLLLRPFGLSKGGSIFTPSSTNHYFTPSDLINLSIHAVNSKVFSFETLVDQGAEGQLEVRPGSLNHVLGYSSSSSSGSASATITASSEALPFFKKDLKSTNSQNVSLNLSISGLDYDEKTGSLFSNQVSGLQFANDLGFSVFTPLSPKEVQPLSILNSVFSKTQTGNGSVFLFDGLTYAKKSAKLNDADLLSVEQSLELYQQLSTVSSQWEQLPYVERPKAALEALSKLTGSKYSPFEYHGKQEAKVVFVVYGSVESELFSKVVEEYDNAGVIAIRSPVPFNVDQFSKLIPSSAETLVIVGQALNSGSSSSSVLASQIKTALFVNGIKTSFTIEDVNYPAAKTWTSSSVREVLSQFRIAEISKVADFEKKTKEFIVWSQDKSDVVDLSPRLAHTLSLQASNVSVQYEAKFDHLKLGGVYQGQIIDNGNAGTFAGAIDSADLVYVDNSSIFNEFDVAKTVKKEGFVLLRSDEIASFKDQDVESFIKENLSNSVVNTLVENKNKLVLINPNAIGKIPEIQGFGKLITSLVAFWSFAYPEFDINELVRKILISLASDLELLPAVLVSIVQEKILPLGIKEVGSLAKFVEKSEEKDTAVLPAFPLEHGFKPSSINVGSSDAESKAIAQSNTKLELFKRLAFQDNYTTVSSLRPDVAPKTHSIKVKEIRRLTPDSYDRNIIHIEFDLTETEGFKYDIGEALGVHGRNNESQVKEFLEWYGLTDAQINEVVELKNKENESLVELRTVFQLFVEQFDIFGKPGKAFYESLAQLATDAAEKTKLTNLVSPEGAAELKKFQDVEYYTYADVFQLFPSAKPVSIQELIHSGLIPALHRREYSISSSQNYNPTALHLLIVVVEWRDSQSRRRFGQCSKYLSELSIGDSVTVSLKPSMMKLPPLSTQPMIMAGLGTGLAPFKAMIEERLYQRDQLGLDVGEVYLYLGSRHQREEYLYGELWEAYLKDGILTHLGAAFSRDQKEKIYIQDKIREDVKPLSDLVVKKKGVFYLCGPTWPVPDITEVLEDIVANEAKERGVEVDKFRAVEDMKEESRYILEVY</sequence>